<feature type="region of interest" description="Disordered" evidence="1">
    <location>
        <begin position="102"/>
        <end position="133"/>
    </location>
</feature>
<evidence type="ECO:0000256" key="1">
    <source>
        <dbReference type="SAM" id="MobiDB-lite"/>
    </source>
</evidence>
<name>A0A0U5CPT7_ASPCI</name>
<organism evidence="2 3">
    <name type="scientific">Aspergillus calidoustus</name>
    <dbReference type="NCBI Taxonomy" id="454130"/>
    <lineage>
        <taxon>Eukaryota</taxon>
        <taxon>Fungi</taxon>
        <taxon>Dikarya</taxon>
        <taxon>Ascomycota</taxon>
        <taxon>Pezizomycotina</taxon>
        <taxon>Eurotiomycetes</taxon>
        <taxon>Eurotiomycetidae</taxon>
        <taxon>Eurotiales</taxon>
        <taxon>Aspergillaceae</taxon>
        <taxon>Aspergillus</taxon>
        <taxon>Aspergillus subgen. Nidulantes</taxon>
    </lineage>
</organism>
<dbReference type="AlphaFoldDB" id="A0A0U5CPT7"/>
<evidence type="ECO:0000313" key="2">
    <source>
        <dbReference type="EMBL" id="CEN61280.1"/>
    </source>
</evidence>
<protein>
    <submittedName>
        <fullName evidence="2">Uncharacterized protein</fullName>
    </submittedName>
</protein>
<gene>
    <name evidence="2" type="ORF">ASPCAL07940</name>
</gene>
<evidence type="ECO:0000313" key="3">
    <source>
        <dbReference type="Proteomes" id="UP000054771"/>
    </source>
</evidence>
<proteinExistence type="predicted"/>
<dbReference type="EMBL" id="CDMC01000006">
    <property type="protein sequence ID" value="CEN61280.1"/>
    <property type="molecule type" value="Genomic_DNA"/>
</dbReference>
<dbReference type="Proteomes" id="UP000054771">
    <property type="component" value="Unassembled WGS sequence"/>
</dbReference>
<feature type="compositionally biased region" description="Basic and acidic residues" evidence="1">
    <location>
        <begin position="115"/>
        <end position="127"/>
    </location>
</feature>
<feature type="region of interest" description="Disordered" evidence="1">
    <location>
        <begin position="1"/>
        <end position="69"/>
    </location>
</feature>
<sequence>MQAYGLELDYDSDDSGSLIVAYPVSPPHRSPKTRPSEPGPGRTGSYERTRPVGCLNNNDSRSRGARFSKSKNCKSIVKTPPSTLPSEIEEAKTALATRSDIEQWAKLSESPIKPSKREDTESADRSPKHPTRHITVVVVEGVESEAEG</sequence>
<reference evidence="3" key="1">
    <citation type="journal article" date="2016" name="Genome Announc.">
        <title>Draft genome sequences of fungus Aspergillus calidoustus.</title>
        <authorList>
            <person name="Horn F."/>
            <person name="Linde J."/>
            <person name="Mattern D.J."/>
            <person name="Walther G."/>
            <person name="Guthke R."/>
            <person name="Scherlach K."/>
            <person name="Martin K."/>
            <person name="Brakhage A.A."/>
            <person name="Petzke L."/>
            <person name="Valiante V."/>
        </authorList>
    </citation>
    <scope>NUCLEOTIDE SEQUENCE [LARGE SCALE GENOMIC DNA]</scope>
    <source>
        <strain evidence="3">SF006504</strain>
    </source>
</reference>
<keyword evidence="3" id="KW-1185">Reference proteome</keyword>
<accession>A0A0U5CPT7</accession>